<feature type="domain" description="DUF3417" evidence="5">
    <location>
        <begin position="13"/>
        <end position="120"/>
    </location>
</feature>
<dbReference type="KEGG" id="dpd:Deipe_0385"/>
<sequence length="837" mass="93647">MNVLGKVTVLPKLPAELRRLEELAYNLYWSWTPHAQALYQDLDPALWERFNHNPLRVLLEVAQSRLDELARDSRYLARVRRVLADFDAYLQAPTTWAKHNAAELGQIAYFSMEYGFYESLPIYSGGLGILAGDHCKSASDLGLPFAAVGLLFHQGYFRQMINKDGWQEEAYDELDLTTLPIKPARTPEGKEVRLAVPVAGRDVHIRVWTLLVGRIPVYLLDTNVPENSEADRALTARLYGPGQDLRIQQELVLGVGGVRALRQLGVNATVFHMNEGHAAFLGLERIRELVQGGLDFASAVEAVASGTIFTTHTPVPAGNDAFPLDLVGRYLGDWPAQLGTSWEAMTELARHDQPWGQTFSMTVLALRLSRAANGVSELHGEVSRKMWNFLYPGASEDEVPVGHVTNGAHTLTFLAQKLRDLYASVLPEDWQERIEDQAMWEAAIPGIPDENLVAALRDLKLDMIQFVRGRLQEQLRRNGASAADIKAAGSVLSPEALTIGFARRFATYKRATLLFRDRARLSAILNDPARPVQFVFAGKAHPADNPGKAFIQEIYRMSQEAEFRGKIVILENYDMNVARHLVQGVDIWLNNPRRPLEASGTSGMKASINGALNFSILDGWWRESFDGTNGYAIGDEREFSSLDVQDDADSFSLYETLEDQIVPLYYRRDERGFNHGWLEKVRRAIITVAPQFSMQRQVIDYTQKYYLPLSARAQQVWANDFALARELAAWKRYVLEQWPNTTIQASADVPATAEPGQTLKVRAQVNAANLSPRDVRVEAILEREGQRERVVLSHGGNGSYEGEIALSNSGLYTVSARMLPSRPELAGELELGLIKWA</sequence>
<protein>
    <submittedName>
        <fullName evidence="6">Alpha-glucan phosphorylase</fullName>
    </submittedName>
</protein>
<dbReference type="Proteomes" id="UP000010467">
    <property type="component" value="Chromosome"/>
</dbReference>
<dbReference type="PANTHER" id="PTHR42655">
    <property type="entry name" value="GLYCOGEN PHOSPHORYLASE"/>
    <property type="match status" value="1"/>
</dbReference>
<dbReference type="HOGENOM" id="CLU_015112_0_0_0"/>
<dbReference type="PIRSF" id="PIRSF000460">
    <property type="entry name" value="Pprylas_GlgP"/>
    <property type="match status" value="1"/>
</dbReference>
<dbReference type="STRING" id="937777.Deipe_0385"/>
<dbReference type="NCBIfam" id="TIGR02094">
    <property type="entry name" value="more_P_ylases"/>
    <property type="match status" value="1"/>
</dbReference>
<comment type="catalytic activity">
    <reaction evidence="1">
        <text>[(1-&gt;4)-alpha-D-glucosyl](n) + phosphate = [(1-&gt;4)-alpha-D-glucosyl](n-1) + alpha-D-glucose 1-phosphate</text>
        <dbReference type="Rhea" id="RHEA:41732"/>
        <dbReference type="Rhea" id="RHEA-COMP:9584"/>
        <dbReference type="Rhea" id="RHEA-COMP:9586"/>
        <dbReference type="ChEBI" id="CHEBI:15444"/>
        <dbReference type="ChEBI" id="CHEBI:43474"/>
        <dbReference type="ChEBI" id="CHEBI:58601"/>
        <dbReference type="EC" id="2.4.1.1"/>
    </reaction>
</comment>
<organism evidence="6 7">
    <name type="scientific">Deinococcus peraridilitoris (strain DSM 19664 / LMG 22246 / CIP 109416 / KR-200)</name>
    <dbReference type="NCBI Taxonomy" id="937777"/>
    <lineage>
        <taxon>Bacteria</taxon>
        <taxon>Thermotogati</taxon>
        <taxon>Deinococcota</taxon>
        <taxon>Deinococci</taxon>
        <taxon>Deinococcales</taxon>
        <taxon>Deinococcaceae</taxon>
        <taxon>Deinococcus</taxon>
    </lineage>
</organism>
<evidence type="ECO:0000313" key="7">
    <source>
        <dbReference type="Proteomes" id="UP000010467"/>
    </source>
</evidence>
<dbReference type="PATRIC" id="fig|937777.3.peg.395"/>
<dbReference type="AlphaFoldDB" id="K9ZZ00"/>
<feature type="modified residue" description="N6-(pyridoxal phosphate)lysine" evidence="4">
    <location>
        <position position="605"/>
    </location>
</feature>
<gene>
    <name evidence="6" type="ordered locus">Deipe_0385</name>
</gene>
<dbReference type="GO" id="GO:0008184">
    <property type="term" value="F:glycogen phosphorylase activity"/>
    <property type="evidence" value="ECO:0007669"/>
    <property type="project" value="InterPro"/>
</dbReference>
<keyword evidence="3" id="KW-0021">Allosteric enzyme</keyword>
<keyword evidence="7" id="KW-1185">Reference proteome</keyword>
<dbReference type="Pfam" id="PF00343">
    <property type="entry name" value="Phosphorylase"/>
    <property type="match status" value="1"/>
</dbReference>
<dbReference type="SUPFAM" id="SSF53756">
    <property type="entry name" value="UDP-Glycosyltransferase/glycogen phosphorylase"/>
    <property type="match status" value="1"/>
</dbReference>
<evidence type="ECO:0000256" key="4">
    <source>
        <dbReference type="PIRSR" id="PIRSR000460-1"/>
    </source>
</evidence>
<dbReference type="InterPro" id="IPR052182">
    <property type="entry name" value="Glycogen/Maltodextrin_Phosph"/>
</dbReference>
<reference evidence="7" key="1">
    <citation type="submission" date="2012-03" db="EMBL/GenBank/DDBJ databases">
        <title>Complete sequence of chromosome of Deinococcus peraridilitoris DSM 19664.</title>
        <authorList>
            <person name="Lucas S."/>
            <person name="Copeland A."/>
            <person name="Lapidus A."/>
            <person name="Glavina del Rio T."/>
            <person name="Dalin E."/>
            <person name="Tice H."/>
            <person name="Bruce D."/>
            <person name="Goodwin L."/>
            <person name="Pitluck S."/>
            <person name="Peters L."/>
            <person name="Mikhailova N."/>
            <person name="Lu M."/>
            <person name="Kyrpides N."/>
            <person name="Mavromatis K."/>
            <person name="Ivanova N."/>
            <person name="Brettin T."/>
            <person name="Detter J.C."/>
            <person name="Han C."/>
            <person name="Larimer F."/>
            <person name="Land M."/>
            <person name="Hauser L."/>
            <person name="Markowitz V."/>
            <person name="Cheng J.-F."/>
            <person name="Hugenholtz P."/>
            <person name="Woyke T."/>
            <person name="Wu D."/>
            <person name="Pukall R."/>
            <person name="Steenblock K."/>
            <person name="Brambilla E."/>
            <person name="Klenk H.-P."/>
            <person name="Eisen J.A."/>
        </authorList>
    </citation>
    <scope>NUCLEOTIDE SEQUENCE [LARGE SCALE GENOMIC DNA]</scope>
    <source>
        <strain evidence="7">DSM 19664 / LMG 22246 / CIP 109416 / KR-200</strain>
    </source>
</reference>
<dbReference type="Pfam" id="PF11897">
    <property type="entry name" value="DUF3417"/>
    <property type="match status" value="1"/>
</dbReference>
<dbReference type="GO" id="GO:0030170">
    <property type="term" value="F:pyridoxal phosphate binding"/>
    <property type="evidence" value="ECO:0007669"/>
    <property type="project" value="InterPro"/>
</dbReference>
<dbReference type="Gene3D" id="3.40.50.2000">
    <property type="entry name" value="Glycogen Phosphorylase B"/>
    <property type="match status" value="3"/>
</dbReference>
<dbReference type="OrthoDB" id="9760804at2"/>
<dbReference type="InterPro" id="IPR000811">
    <property type="entry name" value="Glyco_trans_35"/>
</dbReference>
<name>K9ZZ00_DEIPD</name>
<dbReference type="GO" id="GO:0005975">
    <property type="term" value="P:carbohydrate metabolic process"/>
    <property type="evidence" value="ECO:0007669"/>
    <property type="project" value="InterPro"/>
</dbReference>
<dbReference type="RefSeq" id="WP_015234296.1">
    <property type="nucleotide sequence ID" value="NC_019793.1"/>
</dbReference>
<dbReference type="eggNOG" id="COG0058">
    <property type="taxonomic scope" value="Bacteria"/>
</dbReference>
<proteinExistence type="inferred from homology"/>
<dbReference type="InterPro" id="IPR024517">
    <property type="entry name" value="Glycogen_phosphorylase_DUF3417"/>
</dbReference>
<comment type="similarity">
    <text evidence="2">Belongs to the glycogen phosphorylase family.</text>
</comment>
<dbReference type="PANTHER" id="PTHR42655:SF1">
    <property type="entry name" value="GLYCOGEN PHOSPHORYLASE"/>
    <property type="match status" value="1"/>
</dbReference>
<keyword evidence="4" id="KW-0663">Pyridoxal phosphate</keyword>
<evidence type="ECO:0000256" key="2">
    <source>
        <dbReference type="ARBA" id="ARBA00006047"/>
    </source>
</evidence>
<dbReference type="InterPro" id="IPR011834">
    <property type="entry name" value="Agluc_phsphrylas"/>
</dbReference>
<evidence type="ECO:0000256" key="1">
    <source>
        <dbReference type="ARBA" id="ARBA00001275"/>
    </source>
</evidence>
<evidence type="ECO:0000313" key="6">
    <source>
        <dbReference type="EMBL" id="AFZ65985.1"/>
    </source>
</evidence>
<evidence type="ECO:0000256" key="3">
    <source>
        <dbReference type="ARBA" id="ARBA00022533"/>
    </source>
</evidence>
<dbReference type="EMBL" id="CP003382">
    <property type="protein sequence ID" value="AFZ65985.1"/>
    <property type="molecule type" value="Genomic_DNA"/>
</dbReference>
<accession>K9ZZ00</accession>
<evidence type="ECO:0000259" key="5">
    <source>
        <dbReference type="Pfam" id="PF11897"/>
    </source>
</evidence>